<evidence type="ECO:0008006" key="4">
    <source>
        <dbReference type="Google" id="ProtNLM"/>
    </source>
</evidence>
<organism evidence="2 3">
    <name type="scientific">Algoriella xinjiangensis</name>
    <dbReference type="NCBI Taxonomy" id="684065"/>
    <lineage>
        <taxon>Bacteria</taxon>
        <taxon>Pseudomonadati</taxon>
        <taxon>Bacteroidota</taxon>
        <taxon>Flavobacteriia</taxon>
        <taxon>Flavobacteriales</taxon>
        <taxon>Weeksellaceae</taxon>
        <taxon>Algoriella</taxon>
    </lineage>
</organism>
<evidence type="ECO:0000313" key="2">
    <source>
        <dbReference type="EMBL" id="SFN56963.1"/>
    </source>
</evidence>
<feature type="signal peptide" evidence="1">
    <location>
        <begin position="1"/>
        <end position="34"/>
    </location>
</feature>
<keyword evidence="1" id="KW-0732">Signal</keyword>
<dbReference type="STRING" id="684065.SAMN05421738_11542"/>
<dbReference type="Proteomes" id="UP000199149">
    <property type="component" value="Unassembled WGS sequence"/>
</dbReference>
<accession>A0A1I5A3J4</accession>
<dbReference type="EMBL" id="FOUZ01000015">
    <property type="protein sequence ID" value="SFN56963.1"/>
    <property type="molecule type" value="Genomic_DNA"/>
</dbReference>
<evidence type="ECO:0000313" key="3">
    <source>
        <dbReference type="Proteomes" id="UP000199149"/>
    </source>
</evidence>
<evidence type="ECO:0000256" key="1">
    <source>
        <dbReference type="SAM" id="SignalP"/>
    </source>
</evidence>
<keyword evidence="3" id="KW-1185">Reference proteome</keyword>
<dbReference type="AlphaFoldDB" id="A0A1I5A3J4"/>
<feature type="chain" id="PRO_5011756711" description="DUF4595 domain-containing protein" evidence="1">
    <location>
        <begin position="35"/>
        <end position="300"/>
    </location>
</feature>
<protein>
    <recommendedName>
        <fullName evidence="4">DUF4595 domain-containing protein</fullName>
    </recommendedName>
</protein>
<reference evidence="3" key="1">
    <citation type="submission" date="2016-10" db="EMBL/GenBank/DDBJ databases">
        <authorList>
            <person name="Varghese N."/>
            <person name="Submissions S."/>
        </authorList>
    </citation>
    <scope>NUCLEOTIDE SEQUENCE [LARGE SCALE GENOMIC DNA]</scope>
    <source>
        <strain evidence="3">XJ109</strain>
    </source>
</reference>
<name>A0A1I5A3J4_9FLAO</name>
<gene>
    <name evidence="2" type="ORF">SAMN05421738_11542</name>
</gene>
<sequence length="300" mass="34845">MRQEHVVVVKVFRCNLMKKLTLLIAFFCGFVAFAQNTIVEKDLMVYQPTANSAKINKAYSENMFFGLFGVKSFIKALDLNESKIKTITIANASTKKVAYKANYDANDHLLDFEITDEVGTPFKVNYTYKDGVIETEKIERKGSESKVNQFFYNQDIMYVKNANKLFDMVWLEGDVMLKKTYLDQKVGFEDRLMHDCRITKSLGKDINKVCFSSSTFTVPFKIKEYTPDVEPRTEKVNLIEGSWSEIKLISQNKYAISIKNQPQFEVVLDQNQRIKQFNFLGNKADKQTPLQYNFTYTFYK</sequence>
<proteinExistence type="predicted"/>